<evidence type="ECO:0000256" key="1">
    <source>
        <dbReference type="SAM" id="MobiDB-lite"/>
    </source>
</evidence>
<accession>A0A4Q9PMQ5</accession>
<keyword evidence="4" id="KW-1185">Reference proteome</keyword>
<evidence type="ECO:0000313" key="4">
    <source>
        <dbReference type="Proteomes" id="UP000292082"/>
    </source>
</evidence>
<protein>
    <submittedName>
        <fullName evidence="3">Uncharacterized protein</fullName>
    </submittedName>
</protein>
<evidence type="ECO:0000313" key="2">
    <source>
        <dbReference type="EMBL" id="TBU23560.1"/>
    </source>
</evidence>
<dbReference type="AlphaFoldDB" id="A0A4Q9PMQ5"/>
<dbReference type="Proteomes" id="UP000292957">
    <property type="component" value="Unassembled WGS sequence"/>
</dbReference>
<name>A0A4Q9PMQ5_9APHY</name>
<organism evidence="3 4">
    <name type="scientific">Dichomitus squalens</name>
    <dbReference type="NCBI Taxonomy" id="114155"/>
    <lineage>
        <taxon>Eukaryota</taxon>
        <taxon>Fungi</taxon>
        <taxon>Dikarya</taxon>
        <taxon>Basidiomycota</taxon>
        <taxon>Agaricomycotina</taxon>
        <taxon>Agaricomycetes</taxon>
        <taxon>Polyporales</taxon>
        <taxon>Polyporaceae</taxon>
        <taxon>Dichomitus</taxon>
    </lineage>
</organism>
<proteinExistence type="predicted"/>
<dbReference type="Proteomes" id="UP000292082">
    <property type="component" value="Unassembled WGS sequence"/>
</dbReference>
<feature type="region of interest" description="Disordered" evidence="1">
    <location>
        <begin position="1"/>
        <end position="22"/>
    </location>
</feature>
<sequence length="65" mass="7471">MHSDIVFGSRRGTKPHPATNLHTTPAFVSRIYGRTAMRNSDTEFSLHYTPRFSSDDPDLMTRLFE</sequence>
<dbReference type="EMBL" id="ML145167">
    <property type="protein sequence ID" value="TBU55533.1"/>
    <property type="molecule type" value="Genomic_DNA"/>
</dbReference>
<gene>
    <name evidence="3" type="ORF">BD310DRAFT_933601</name>
    <name evidence="2" type="ORF">BD311DRAFT_768185</name>
</gene>
<evidence type="ECO:0000313" key="3">
    <source>
        <dbReference type="EMBL" id="TBU55533.1"/>
    </source>
</evidence>
<dbReference type="EMBL" id="ML143501">
    <property type="protein sequence ID" value="TBU23560.1"/>
    <property type="molecule type" value="Genomic_DNA"/>
</dbReference>
<reference evidence="3 4" key="1">
    <citation type="submission" date="2019-01" db="EMBL/GenBank/DDBJ databases">
        <title>Draft genome sequences of three monokaryotic isolates of the white-rot basidiomycete fungus Dichomitus squalens.</title>
        <authorList>
            <consortium name="DOE Joint Genome Institute"/>
            <person name="Lopez S.C."/>
            <person name="Andreopoulos B."/>
            <person name="Pangilinan J."/>
            <person name="Lipzen A."/>
            <person name="Riley R."/>
            <person name="Ahrendt S."/>
            <person name="Ng V."/>
            <person name="Barry K."/>
            <person name="Daum C."/>
            <person name="Grigoriev I.V."/>
            <person name="Hilden K.S."/>
            <person name="Makela M.R."/>
            <person name="de Vries R.P."/>
        </authorList>
    </citation>
    <scope>NUCLEOTIDE SEQUENCE [LARGE SCALE GENOMIC DNA]</scope>
    <source>
        <strain evidence="3 4">CBS 464.89</strain>
        <strain evidence="2">OM18370.1</strain>
    </source>
</reference>